<evidence type="ECO:0000313" key="2">
    <source>
        <dbReference type="EMBL" id="BCI85854.1"/>
    </source>
</evidence>
<evidence type="ECO:0000256" key="1">
    <source>
        <dbReference type="SAM" id="MobiDB-lite"/>
    </source>
</evidence>
<gene>
    <name evidence="2" type="ORF">NIIDMKKI_10600</name>
</gene>
<dbReference type="EMBL" id="AP023343">
    <property type="protein sequence ID" value="BCI85854.1"/>
    <property type="molecule type" value="Genomic_DNA"/>
</dbReference>
<organism evidence="2 3">
    <name type="scientific">Mycobacterium kansasii</name>
    <dbReference type="NCBI Taxonomy" id="1768"/>
    <lineage>
        <taxon>Bacteria</taxon>
        <taxon>Bacillati</taxon>
        <taxon>Actinomycetota</taxon>
        <taxon>Actinomycetes</taxon>
        <taxon>Mycobacteriales</taxon>
        <taxon>Mycobacteriaceae</taxon>
        <taxon>Mycobacterium</taxon>
    </lineage>
</organism>
<keyword evidence="3" id="KW-1185">Reference proteome</keyword>
<feature type="compositionally biased region" description="Low complexity" evidence="1">
    <location>
        <begin position="99"/>
        <end position="120"/>
    </location>
</feature>
<protein>
    <submittedName>
        <fullName evidence="2">Uncharacterized protein</fullName>
    </submittedName>
</protein>
<dbReference type="AlphaFoldDB" id="A0A7G1I5Z5"/>
<accession>A0A7G1I5Z5</accession>
<reference evidence="2 3" key="1">
    <citation type="submission" date="2020-07" db="EMBL/GenBank/DDBJ databases">
        <title>Mycobacterium kansasii (former subtype) with zoonotic potential isolated from diseased indoor pet cat, Japan.</title>
        <authorList>
            <person name="Fukano H."/>
            <person name="Terazono T."/>
            <person name="Hoshino Y."/>
        </authorList>
    </citation>
    <scope>NUCLEOTIDE SEQUENCE [LARGE SCALE GENOMIC DNA]</scope>
    <source>
        <strain evidence="2 3">Kuro-I</strain>
    </source>
</reference>
<name>A0A7G1I5Z5_MYCKA</name>
<sequence length="133" mass="12890">MCAIAGAFSPNQFDSTICTNAFRLAATAAGTTVAARAASNTPATVRACPAAATAWVAAALSQLAYGAAAATIAVDAGPCHAWAANPEVSEPNDDAAELSSSANPAQAAAASSMGAAPAPANIREELISGGNTE</sequence>
<feature type="region of interest" description="Disordered" evidence="1">
    <location>
        <begin position="84"/>
        <end position="133"/>
    </location>
</feature>
<dbReference type="Proteomes" id="UP000516380">
    <property type="component" value="Chromosome"/>
</dbReference>
<evidence type="ECO:0000313" key="3">
    <source>
        <dbReference type="Proteomes" id="UP000516380"/>
    </source>
</evidence>
<proteinExistence type="predicted"/>